<feature type="transmembrane region" description="Helical" evidence="6">
    <location>
        <begin position="234"/>
        <end position="254"/>
    </location>
</feature>
<evidence type="ECO:0000256" key="3">
    <source>
        <dbReference type="ARBA" id="ARBA00022692"/>
    </source>
</evidence>
<evidence type="ECO:0000256" key="2">
    <source>
        <dbReference type="ARBA" id="ARBA00022475"/>
    </source>
</evidence>
<feature type="transmembrane region" description="Helical" evidence="6">
    <location>
        <begin position="324"/>
        <end position="342"/>
    </location>
</feature>
<reference evidence="8" key="1">
    <citation type="submission" date="2022-11" db="EMBL/GenBank/DDBJ databases">
        <authorList>
            <person name="Mo P."/>
        </authorList>
    </citation>
    <scope>NUCLEOTIDE SEQUENCE</scope>
    <source>
        <strain evidence="8">HUAS 11-8</strain>
    </source>
</reference>
<dbReference type="PANTHER" id="PTHR43124:SF3">
    <property type="entry name" value="CHLORAMPHENICOL EFFLUX PUMP RV0191"/>
    <property type="match status" value="1"/>
</dbReference>
<feature type="transmembrane region" description="Helical" evidence="6">
    <location>
        <begin position="123"/>
        <end position="147"/>
    </location>
</feature>
<feature type="transmembrane region" description="Helical" evidence="6">
    <location>
        <begin position="90"/>
        <end position="111"/>
    </location>
</feature>
<dbReference type="InterPro" id="IPR036259">
    <property type="entry name" value="MFS_trans_sf"/>
</dbReference>
<proteinExistence type="predicted"/>
<keyword evidence="4 6" id="KW-1133">Transmembrane helix</keyword>
<dbReference type="Pfam" id="PF07690">
    <property type="entry name" value="MFS_1"/>
    <property type="match status" value="1"/>
</dbReference>
<feature type="transmembrane region" description="Helical" evidence="6">
    <location>
        <begin position="266"/>
        <end position="285"/>
    </location>
</feature>
<dbReference type="InterPro" id="IPR020846">
    <property type="entry name" value="MFS_dom"/>
</dbReference>
<dbReference type="RefSeq" id="WP_268756270.1">
    <property type="nucleotide sequence ID" value="NZ_CP113836.1"/>
</dbReference>
<feature type="transmembrane region" description="Helical" evidence="6">
    <location>
        <begin position="291"/>
        <end position="312"/>
    </location>
</feature>
<keyword evidence="5 6" id="KW-0472">Membrane</keyword>
<organism evidence="8 9">
    <name type="scientific">Amycolatopsis cynarae</name>
    <dbReference type="NCBI Taxonomy" id="2995223"/>
    <lineage>
        <taxon>Bacteria</taxon>
        <taxon>Bacillati</taxon>
        <taxon>Actinomycetota</taxon>
        <taxon>Actinomycetes</taxon>
        <taxon>Pseudonocardiales</taxon>
        <taxon>Pseudonocardiaceae</taxon>
        <taxon>Amycolatopsis</taxon>
    </lineage>
</organism>
<evidence type="ECO:0000256" key="1">
    <source>
        <dbReference type="ARBA" id="ARBA00004651"/>
    </source>
</evidence>
<dbReference type="SUPFAM" id="SSF103473">
    <property type="entry name" value="MFS general substrate transporter"/>
    <property type="match status" value="1"/>
</dbReference>
<feature type="transmembrane region" description="Helical" evidence="6">
    <location>
        <begin position="153"/>
        <end position="173"/>
    </location>
</feature>
<feature type="transmembrane region" description="Helical" evidence="6">
    <location>
        <begin position="348"/>
        <end position="369"/>
    </location>
</feature>
<feature type="transmembrane region" description="Helical" evidence="6">
    <location>
        <begin position="65"/>
        <end position="84"/>
    </location>
</feature>
<dbReference type="Proteomes" id="UP001163203">
    <property type="component" value="Chromosome"/>
</dbReference>
<feature type="domain" description="Major facilitator superfamily (MFS) profile" evidence="7">
    <location>
        <begin position="1"/>
        <end position="374"/>
    </location>
</feature>
<evidence type="ECO:0000256" key="4">
    <source>
        <dbReference type="ARBA" id="ARBA00022989"/>
    </source>
</evidence>
<evidence type="ECO:0000256" key="5">
    <source>
        <dbReference type="ARBA" id="ARBA00023136"/>
    </source>
</evidence>
<dbReference type="PROSITE" id="PS50850">
    <property type="entry name" value="MFS"/>
    <property type="match status" value="1"/>
</dbReference>
<evidence type="ECO:0000313" key="8">
    <source>
        <dbReference type="EMBL" id="WAL66129.1"/>
    </source>
</evidence>
<name>A0ABY7B3W8_9PSEU</name>
<dbReference type="InterPro" id="IPR050189">
    <property type="entry name" value="MFS_Efflux_Transporters"/>
</dbReference>
<keyword evidence="2" id="KW-1003">Cell membrane</keyword>
<comment type="subcellular location">
    <subcellularLocation>
        <location evidence="1">Cell membrane</location>
        <topology evidence="1">Multi-pass membrane protein</topology>
    </subcellularLocation>
</comment>
<protein>
    <submittedName>
        <fullName evidence="8">MFS transporter</fullName>
    </submittedName>
</protein>
<sequence length="377" mass="37939">MPVLVTAALAVLIQLYVSIPLHGPVADELGSEGVTGALAAGYSLCYALGFLVYGPLSDHVGRRWVLVLGLVALTAATLGVGFAPSMSALGLLRAVQGAAAATFAPTALAYLGESLPPRRRAAAFGAMSVAFLTAGIIGQIAATAVAAIAGWRWVFFLGSIVLAALTAAVLSVVDEPDVDRPRQPLLSRYAGLIRFALRPNSLLLALGHLMVLGGFVGLYTLLGPHLAGQGLSTTQITIVRAAGLPAMFCSLVAGPLAARFGIARSAILGFLIASAGLAAGAALSASVVGSAAASVVFVGGVGILVPTMITLWGEATQPARGVGMALNGFVLFLGASLGPYATALPGGFAGSLAVLAALYLVAGLLVQLATRLSRPRH</sequence>
<evidence type="ECO:0000256" key="6">
    <source>
        <dbReference type="SAM" id="Phobius"/>
    </source>
</evidence>
<evidence type="ECO:0000313" key="9">
    <source>
        <dbReference type="Proteomes" id="UP001163203"/>
    </source>
</evidence>
<dbReference type="PANTHER" id="PTHR43124">
    <property type="entry name" value="PURINE EFFLUX PUMP PBUE"/>
    <property type="match status" value="1"/>
</dbReference>
<feature type="transmembrane region" description="Helical" evidence="6">
    <location>
        <begin position="202"/>
        <end position="222"/>
    </location>
</feature>
<dbReference type="EMBL" id="CP113836">
    <property type="protein sequence ID" value="WAL66129.1"/>
    <property type="molecule type" value="Genomic_DNA"/>
</dbReference>
<keyword evidence="3 6" id="KW-0812">Transmembrane</keyword>
<dbReference type="Gene3D" id="1.20.1250.20">
    <property type="entry name" value="MFS general substrate transporter like domains"/>
    <property type="match status" value="1"/>
</dbReference>
<keyword evidence="9" id="KW-1185">Reference proteome</keyword>
<feature type="transmembrane region" description="Helical" evidence="6">
    <location>
        <begin position="33"/>
        <end position="53"/>
    </location>
</feature>
<evidence type="ECO:0000259" key="7">
    <source>
        <dbReference type="PROSITE" id="PS50850"/>
    </source>
</evidence>
<accession>A0ABY7B3W8</accession>
<gene>
    <name evidence="8" type="ORF">ORV05_35715</name>
</gene>
<dbReference type="InterPro" id="IPR011701">
    <property type="entry name" value="MFS"/>
</dbReference>